<dbReference type="RefSeq" id="WP_091997422.1">
    <property type="nucleotide sequence ID" value="NZ_FMYQ01000011.1"/>
</dbReference>
<reference evidence="2" key="1">
    <citation type="submission" date="2016-09" db="EMBL/GenBank/DDBJ databases">
        <authorList>
            <person name="Varghese N."/>
            <person name="Submissions S."/>
        </authorList>
    </citation>
    <scope>NUCLEOTIDE SEQUENCE [LARGE SCALE GENOMIC DNA]</scope>
    <source>
        <strain evidence="2">TNe-862</strain>
    </source>
</reference>
<dbReference type="EMBL" id="FMYQ01000011">
    <property type="protein sequence ID" value="SDC86403.1"/>
    <property type="molecule type" value="Genomic_DNA"/>
</dbReference>
<sequence>MTVSDCRNRSLADMTVRELAHLRLLNERLLEIEQWIRECAARISGASIFVFSGVQLRYRFGAGNRGVENRFDVALATLEAGDRFGGASARRGKHRFAAPLSDVCPSPLFIELHRRLHGDWGAMLDVGHVHAALSISLRREFDKDH</sequence>
<proteinExistence type="predicted"/>
<protein>
    <submittedName>
        <fullName evidence="1">Uncharacterized protein</fullName>
    </submittedName>
</protein>
<evidence type="ECO:0000313" key="1">
    <source>
        <dbReference type="EMBL" id="SDC86403.1"/>
    </source>
</evidence>
<name>A0A1G6Q214_9BURK</name>
<accession>A0A1G6Q214</accession>
<dbReference type="AlphaFoldDB" id="A0A1G6Q214"/>
<organism evidence="1 2">
    <name type="scientific">Paraburkholderia lycopersici</name>
    <dbReference type="NCBI Taxonomy" id="416944"/>
    <lineage>
        <taxon>Bacteria</taxon>
        <taxon>Pseudomonadati</taxon>
        <taxon>Pseudomonadota</taxon>
        <taxon>Betaproteobacteria</taxon>
        <taxon>Burkholderiales</taxon>
        <taxon>Burkholderiaceae</taxon>
        <taxon>Paraburkholderia</taxon>
    </lineage>
</organism>
<keyword evidence="2" id="KW-1185">Reference proteome</keyword>
<evidence type="ECO:0000313" key="2">
    <source>
        <dbReference type="Proteomes" id="UP000198908"/>
    </source>
</evidence>
<gene>
    <name evidence="1" type="ORF">SAMN05421548_11158</name>
</gene>
<dbReference type="Proteomes" id="UP000198908">
    <property type="component" value="Unassembled WGS sequence"/>
</dbReference>